<dbReference type="OrthoDB" id="9764438at2"/>
<evidence type="ECO:0000256" key="9">
    <source>
        <dbReference type="ARBA" id="ARBA00022989"/>
    </source>
</evidence>
<dbReference type="STRING" id="1122209.SAMN02745752_00587"/>
<name>A0A1K1UFH7_9GAMM</name>
<dbReference type="PANTHER" id="PTHR43711">
    <property type="entry name" value="TWO-COMPONENT HISTIDINE KINASE"/>
    <property type="match status" value="1"/>
</dbReference>
<dbReference type="Gene3D" id="1.10.287.130">
    <property type="match status" value="1"/>
</dbReference>
<dbReference type="SUPFAM" id="SSF47384">
    <property type="entry name" value="Homodimeric domain of signal transducing histidine kinase"/>
    <property type="match status" value="1"/>
</dbReference>
<keyword evidence="16" id="KW-1185">Reference proteome</keyword>
<dbReference type="GO" id="GO:0022857">
    <property type="term" value="F:transmembrane transporter activity"/>
    <property type="evidence" value="ECO:0007669"/>
    <property type="project" value="InterPro"/>
</dbReference>
<keyword evidence="10" id="KW-0902">Two-component regulatory system</keyword>
<evidence type="ECO:0000259" key="14">
    <source>
        <dbReference type="PROSITE" id="PS50109"/>
    </source>
</evidence>
<evidence type="ECO:0000256" key="8">
    <source>
        <dbReference type="ARBA" id="ARBA00022777"/>
    </source>
</evidence>
<dbReference type="RefSeq" id="WP_072324787.1">
    <property type="nucleotide sequence ID" value="NZ_FPJW01000001.1"/>
</dbReference>
<keyword evidence="7 13" id="KW-0812">Transmembrane</keyword>
<dbReference type="Pfam" id="PF02518">
    <property type="entry name" value="HATPase_c"/>
    <property type="match status" value="1"/>
</dbReference>
<feature type="transmembrane region" description="Helical" evidence="13">
    <location>
        <begin position="6"/>
        <end position="24"/>
    </location>
</feature>
<evidence type="ECO:0000256" key="10">
    <source>
        <dbReference type="ARBA" id="ARBA00023012"/>
    </source>
</evidence>
<keyword evidence="11 13" id="KW-0472">Membrane</keyword>
<dbReference type="GO" id="GO:0016020">
    <property type="term" value="C:membrane"/>
    <property type="evidence" value="ECO:0007669"/>
    <property type="project" value="UniProtKB-SubCell"/>
</dbReference>
<dbReference type="CDD" id="cd10322">
    <property type="entry name" value="SLC5sbd"/>
    <property type="match status" value="1"/>
</dbReference>
<dbReference type="PRINTS" id="PR00344">
    <property type="entry name" value="BCTRLSENSOR"/>
</dbReference>
<evidence type="ECO:0000256" key="4">
    <source>
        <dbReference type="ARBA" id="ARBA00012438"/>
    </source>
</evidence>
<dbReference type="PROSITE" id="PS50283">
    <property type="entry name" value="NA_SOLUT_SYMP_3"/>
    <property type="match status" value="1"/>
</dbReference>
<protein>
    <recommendedName>
        <fullName evidence="4">histidine kinase</fullName>
        <ecNumber evidence="4">2.7.13.3</ecNumber>
    </recommendedName>
</protein>
<reference evidence="15 16" key="1">
    <citation type="submission" date="2016-11" db="EMBL/GenBank/DDBJ databases">
        <authorList>
            <person name="Jaros S."/>
            <person name="Januszkiewicz K."/>
            <person name="Wedrychowicz H."/>
        </authorList>
    </citation>
    <scope>NUCLEOTIDE SEQUENCE [LARGE SCALE GENOMIC DNA]</scope>
    <source>
        <strain evidence="15 16">DSM 21637</strain>
    </source>
</reference>
<evidence type="ECO:0000256" key="1">
    <source>
        <dbReference type="ARBA" id="ARBA00000085"/>
    </source>
</evidence>
<evidence type="ECO:0000256" key="12">
    <source>
        <dbReference type="SAM" id="Coils"/>
    </source>
</evidence>
<dbReference type="CDD" id="cd00082">
    <property type="entry name" value="HisKA"/>
    <property type="match status" value="1"/>
</dbReference>
<dbReference type="InterPro" id="IPR003661">
    <property type="entry name" value="HisK_dim/P_dom"/>
</dbReference>
<evidence type="ECO:0000256" key="2">
    <source>
        <dbReference type="ARBA" id="ARBA00004141"/>
    </source>
</evidence>
<keyword evidence="6" id="KW-0808">Transferase</keyword>
<evidence type="ECO:0000256" key="7">
    <source>
        <dbReference type="ARBA" id="ARBA00022692"/>
    </source>
</evidence>
<dbReference type="InterPro" id="IPR005467">
    <property type="entry name" value="His_kinase_dom"/>
</dbReference>
<feature type="transmembrane region" description="Helical" evidence="13">
    <location>
        <begin position="167"/>
        <end position="183"/>
    </location>
</feature>
<dbReference type="AlphaFoldDB" id="A0A1K1UFH7"/>
<feature type="coiled-coil region" evidence="12">
    <location>
        <begin position="653"/>
        <end position="687"/>
    </location>
</feature>
<feature type="transmembrane region" description="Helical" evidence="13">
    <location>
        <begin position="389"/>
        <end position="409"/>
    </location>
</feature>
<organism evidence="15 16">
    <name type="scientific">Marinospirillum alkaliphilum DSM 21637</name>
    <dbReference type="NCBI Taxonomy" id="1122209"/>
    <lineage>
        <taxon>Bacteria</taxon>
        <taxon>Pseudomonadati</taxon>
        <taxon>Pseudomonadota</taxon>
        <taxon>Gammaproteobacteria</taxon>
        <taxon>Oceanospirillales</taxon>
        <taxon>Oceanospirillaceae</taxon>
        <taxon>Marinospirillum</taxon>
    </lineage>
</organism>
<gene>
    <name evidence="15" type="ORF">SAMN02745752_00587</name>
</gene>
<dbReference type="EC" id="2.7.13.3" evidence="4"/>
<evidence type="ECO:0000313" key="16">
    <source>
        <dbReference type="Proteomes" id="UP000182350"/>
    </source>
</evidence>
<evidence type="ECO:0000313" key="15">
    <source>
        <dbReference type="EMBL" id="SFX11348.1"/>
    </source>
</evidence>
<dbReference type="Gene3D" id="1.20.1730.10">
    <property type="entry name" value="Sodium/glucose cotransporter"/>
    <property type="match status" value="1"/>
</dbReference>
<feature type="transmembrane region" description="Helical" evidence="13">
    <location>
        <begin position="335"/>
        <end position="368"/>
    </location>
</feature>
<dbReference type="GO" id="GO:0000155">
    <property type="term" value="F:phosphorelay sensor kinase activity"/>
    <property type="evidence" value="ECO:0007669"/>
    <property type="project" value="InterPro"/>
</dbReference>
<evidence type="ECO:0000256" key="5">
    <source>
        <dbReference type="ARBA" id="ARBA00022553"/>
    </source>
</evidence>
<feature type="domain" description="Histidine kinase" evidence="14">
    <location>
        <begin position="687"/>
        <end position="910"/>
    </location>
</feature>
<keyword evidence="12" id="KW-0175">Coiled coil</keyword>
<evidence type="ECO:0000256" key="13">
    <source>
        <dbReference type="SAM" id="Phobius"/>
    </source>
</evidence>
<dbReference type="PROSITE" id="PS50109">
    <property type="entry name" value="HIS_KIN"/>
    <property type="match status" value="1"/>
</dbReference>
<dbReference type="PANTHER" id="PTHR43711:SF1">
    <property type="entry name" value="HISTIDINE KINASE 1"/>
    <property type="match status" value="1"/>
</dbReference>
<feature type="transmembrane region" description="Helical" evidence="13">
    <location>
        <begin position="68"/>
        <end position="87"/>
    </location>
</feature>
<feature type="transmembrane region" description="Helical" evidence="13">
    <location>
        <begin position="415"/>
        <end position="442"/>
    </location>
</feature>
<evidence type="ECO:0000256" key="11">
    <source>
        <dbReference type="ARBA" id="ARBA00023136"/>
    </source>
</evidence>
<dbReference type="InterPro" id="IPR038377">
    <property type="entry name" value="Na/Glc_symporter_sf"/>
</dbReference>
<feature type="transmembrane region" description="Helical" evidence="13">
    <location>
        <begin position="504"/>
        <end position="526"/>
    </location>
</feature>
<dbReference type="InterPro" id="IPR050736">
    <property type="entry name" value="Sensor_HK_Regulatory"/>
</dbReference>
<evidence type="ECO:0000256" key="6">
    <source>
        <dbReference type="ARBA" id="ARBA00022679"/>
    </source>
</evidence>
<comment type="subcellular location">
    <subcellularLocation>
        <location evidence="2">Membrane</location>
        <topology evidence="2">Multi-pass membrane protein</topology>
    </subcellularLocation>
</comment>
<dbReference type="EMBL" id="FPJW01000001">
    <property type="protein sequence ID" value="SFX11348.1"/>
    <property type="molecule type" value="Genomic_DNA"/>
</dbReference>
<feature type="transmembrane region" description="Helical" evidence="13">
    <location>
        <begin position="36"/>
        <end position="56"/>
    </location>
</feature>
<dbReference type="SUPFAM" id="SSF55874">
    <property type="entry name" value="ATPase domain of HSP90 chaperone/DNA topoisomerase II/histidine kinase"/>
    <property type="match status" value="1"/>
</dbReference>
<evidence type="ECO:0000256" key="3">
    <source>
        <dbReference type="ARBA" id="ARBA00006434"/>
    </source>
</evidence>
<dbReference type="InterPro" id="IPR001734">
    <property type="entry name" value="Na/solute_symporter"/>
</dbReference>
<dbReference type="InterPro" id="IPR036890">
    <property type="entry name" value="HATPase_C_sf"/>
</dbReference>
<accession>A0A1K1UFH7</accession>
<dbReference type="InterPro" id="IPR004358">
    <property type="entry name" value="Sig_transdc_His_kin-like_C"/>
</dbReference>
<proteinExistence type="inferred from homology"/>
<feature type="transmembrane region" description="Helical" evidence="13">
    <location>
        <begin position="290"/>
        <end position="315"/>
    </location>
</feature>
<dbReference type="Proteomes" id="UP000182350">
    <property type="component" value="Unassembled WGS sequence"/>
</dbReference>
<feature type="transmembrane region" description="Helical" evidence="13">
    <location>
        <begin position="251"/>
        <end position="269"/>
    </location>
</feature>
<feature type="transmembrane region" description="Helical" evidence="13">
    <location>
        <begin position="449"/>
        <end position="471"/>
    </location>
</feature>
<keyword evidence="9 13" id="KW-1133">Transmembrane helix</keyword>
<dbReference type="Gene3D" id="3.30.565.10">
    <property type="entry name" value="Histidine kinase-like ATPase, C-terminal domain"/>
    <property type="match status" value="1"/>
</dbReference>
<dbReference type="FunFam" id="1.10.287.130:FF:000001">
    <property type="entry name" value="Two-component sensor histidine kinase"/>
    <property type="match status" value="1"/>
</dbReference>
<feature type="transmembrane region" description="Helical" evidence="13">
    <location>
        <begin position="195"/>
        <end position="222"/>
    </location>
</feature>
<dbReference type="InterPro" id="IPR036097">
    <property type="entry name" value="HisK_dim/P_sf"/>
</dbReference>
<dbReference type="Pfam" id="PF00512">
    <property type="entry name" value="HisKA"/>
    <property type="match status" value="1"/>
</dbReference>
<feature type="transmembrane region" description="Helical" evidence="13">
    <location>
        <begin position="116"/>
        <end position="134"/>
    </location>
</feature>
<dbReference type="InterPro" id="IPR003594">
    <property type="entry name" value="HATPase_dom"/>
</dbReference>
<keyword evidence="8" id="KW-0418">Kinase</keyword>
<dbReference type="SMART" id="SM00387">
    <property type="entry name" value="HATPase_c"/>
    <property type="match status" value="1"/>
</dbReference>
<keyword evidence="5" id="KW-0597">Phosphoprotein</keyword>
<sequence>MRTELVSLAFAFGYLAILFLIAAWGDKRSEQGRSIINSPLVYTLSIAVYCTAWTFYGSVGRAAETGPSFLLIYLGPTLAMLLGWFMIRKMVRIARAQKITSIADFISARYGKSVRLGVLVTLIAVIGIMPYIALQLKAITFSHAVLTGYPTPPIQTLAQETFWLDKSLWVALVLAIFIILFGTRHLDASERHEGMVAAIAFESIIKLMAFLILGFFVVFWLYQGPLDLFSQAAARPDLVGSLGLSAVPGQALGWVGTLVLATLAFITLPRQFQVLVVENVDERHIKRASWTFPLYLVAINLFVIPVALAGLLLGPAAQEPDSFVLTLPLAAGLELLPLIVFIGGLSAATGMVIVETIALSTMVSNHLVMPLLLRWNWLHLDPGRNLSGWLLGIRRVAIILILLLGYLYHALIGDSYSLVTIGLVSFAAAAQFAPALLLGLYWRGANGKGAAAGLIGGFLVWAYTLLLPGFVQSGWLAPGLIEAGPWGVAWLKPYALFGLEGWDIYTHALFWSMLVNVGLLAGVSLFTRQSRLEQTQAALFTEALRPDVMQTPLWLGQTTRGELYQLLNRYLGQAATHRVFERHDGRQSSNARDESIAPPGLITQAEQALTGALGSASARVLINSVVRGEALDLEAVLSILDTTTQTLEYNRRLEQKSAELARIGEELRAANERLRELDRLKDEFVAMVSHELRTPLTSIRAFAEILRDSPDIMVEQKNHFLGVIVKESERLSRLIEEILDLARLESGRMRLNPQVVNLSQLARDSTDAITQLYEERQVTLKLRLPDQEAWVMADPDRLQQVIINLLDNASKFADSTRGEVLMQLEAHGKNWQLAVEDNGNGIAEEEREKVFEKFHQIQQQGQTPSGRPRGTGLGLPISRGIIAHLGGRLWVEGPHFLSGARLVIELPKLQAPHETQM</sequence>
<comment type="catalytic activity">
    <reaction evidence="1">
        <text>ATP + protein L-histidine = ADP + protein N-phospho-L-histidine.</text>
        <dbReference type="EC" id="2.7.13.3"/>
    </reaction>
</comment>
<comment type="similarity">
    <text evidence="3">Belongs to the sodium:solute symporter (SSF) (TC 2.A.21) family.</text>
</comment>
<dbReference type="SMART" id="SM00388">
    <property type="entry name" value="HisKA"/>
    <property type="match status" value="1"/>
</dbReference>